<dbReference type="GO" id="GO:0016746">
    <property type="term" value="F:acyltransferase activity"/>
    <property type="evidence" value="ECO:0007669"/>
    <property type="project" value="UniProtKB-KW"/>
</dbReference>
<dbReference type="PANTHER" id="PTHR30606">
    <property type="entry name" value="LIPID A BIOSYNTHESIS LAUROYL ACYLTRANSFERASE"/>
    <property type="match status" value="1"/>
</dbReference>
<dbReference type="RefSeq" id="WP_132874443.1">
    <property type="nucleotide sequence ID" value="NZ_SMGG01000006.1"/>
</dbReference>
<evidence type="ECO:0000256" key="3">
    <source>
        <dbReference type="ARBA" id="ARBA00022519"/>
    </source>
</evidence>
<keyword evidence="6" id="KW-0012">Acyltransferase</keyword>
<name>A0A4R1K5R0_9BACT</name>
<keyword evidence="3" id="KW-0997">Cell inner membrane</keyword>
<dbReference type="GO" id="GO:0005886">
    <property type="term" value="C:plasma membrane"/>
    <property type="evidence" value="ECO:0007669"/>
    <property type="project" value="UniProtKB-SubCell"/>
</dbReference>
<dbReference type="Pfam" id="PF03279">
    <property type="entry name" value="Lip_A_acyltrans"/>
    <property type="match status" value="1"/>
</dbReference>
<comment type="caution">
    <text evidence="7">The sequence shown here is derived from an EMBL/GenBank/DDBJ whole genome shotgun (WGS) entry which is preliminary data.</text>
</comment>
<gene>
    <name evidence="7" type="ORF">C8D98_2470</name>
</gene>
<dbReference type="EMBL" id="SMGG01000006">
    <property type="protein sequence ID" value="TCK59536.1"/>
    <property type="molecule type" value="Genomic_DNA"/>
</dbReference>
<evidence type="ECO:0000256" key="2">
    <source>
        <dbReference type="ARBA" id="ARBA00022475"/>
    </source>
</evidence>
<dbReference type="Proteomes" id="UP000294614">
    <property type="component" value="Unassembled WGS sequence"/>
</dbReference>
<dbReference type="InterPro" id="IPR004960">
    <property type="entry name" value="LipA_acyltrans"/>
</dbReference>
<reference evidence="7 8" key="1">
    <citation type="submission" date="2019-03" db="EMBL/GenBank/DDBJ databases">
        <title>Genomic Encyclopedia of Type Strains, Phase IV (KMG-IV): sequencing the most valuable type-strain genomes for metagenomic binning, comparative biology and taxonomic classification.</title>
        <authorList>
            <person name="Goeker M."/>
        </authorList>
    </citation>
    <scope>NUCLEOTIDE SEQUENCE [LARGE SCALE GENOMIC DNA]</scope>
    <source>
        <strain evidence="7 8">DSM 24984</strain>
    </source>
</reference>
<protein>
    <submittedName>
        <fullName evidence="7">KDO2-lipid IV(A) lauroyltransferase</fullName>
    </submittedName>
</protein>
<dbReference type="AlphaFoldDB" id="A0A4R1K5R0"/>
<sequence length="291" mass="33300">MYLIVRALYAISGLFSFQTLRRTGMVLGTLYYHASPSRRRVAEKNAELIGVSDPKSVAKNSFRHSFATFAEALYSHRLDREFAKNIEIENLAGDSLSDAKGDFLITAHIGCWELAAVAFTEIFDRKVAVIGRKMKDAKVNEFLVAQRETDKVLHISHRSVAEKVPECLDSGISVGALLDHSAVQKDSIFVPFFGHNTTFIKGIPMLTVRKEVRIIPAFLIRTEKTYKLVVYPAIEPDKSLKPKERIYDIARRVNVVYEDIIRRYPDQWYLLHKRFKKIMHPDGTVTDTFYK</sequence>
<evidence type="ECO:0000313" key="7">
    <source>
        <dbReference type="EMBL" id="TCK59536.1"/>
    </source>
</evidence>
<evidence type="ECO:0000313" key="8">
    <source>
        <dbReference type="Proteomes" id="UP000294614"/>
    </source>
</evidence>
<evidence type="ECO:0000256" key="4">
    <source>
        <dbReference type="ARBA" id="ARBA00022679"/>
    </source>
</evidence>
<evidence type="ECO:0000256" key="6">
    <source>
        <dbReference type="ARBA" id="ARBA00023315"/>
    </source>
</evidence>
<organism evidence="7 8">
    <name type="scientific">Seleniivibrio woodruffii</name>
    <dbReference type="NCBI Taxonomy" id="1078050"/>
    <lineage>
        <taxon>Bacteria</taxon>
        <taxon>Pseudomonadati</taxon>
        <taxon>Deferribacterota</taxon>
        <taxon>Deferribacteres</taxon>
        <taxon>Deferribacterales</taxon>
        <taxon>Geovibrionaceae</taxon>
        <taxon>Seleniivibrio</taxon>
    </lineage>
</organism>
<comment type="subcellular location">
    <subcellularLocation>
        <location evidence="1">Cell inner membrane</location>
    </subcellularLocation>
</comment>
<accession>A0A4R1K5R0</accession>
<keyword evidence="5" id="KW-0472">Membrane</keyword>
<keyword evidence="2" id="KW-1003">Cell membrane</keyword>
<dbReference type="CDD" id="cd07984">
    <property type="entry name" value="LPLAT_LABLAT-like"/>
    <property type="match status" value="1"/>
</dbReference>
<evidence type="ECO:0000256" key="5">
    <source>
        <dbReference type="ARBA" id="ARBA00023136"/>
    </source>
</evidence>
<dbReference type="OrthoDB" id="9803456at2"/>
<keyword evidence="4 7" id="KW-0808">Transferase</keyword>
<dbReference type="PANTHER" id="PTHR30606:SF10">
    <property type="entry name" value="PHOSPHATIDYLINOSITOL MANNOSIDE ACYLTRANSFERASE"/>
    <property type="match status" value="1"/>
</dbReference>
<dbReference type="GO" id="GO:0009247">
    <property type="term" value="P:glycolipid biosynthetic process"/>
    <property type="evidence" value="ECO:0007669"/>
    <property type="project" value="UniProtKB-ARBA"/>
</dbReference>
<proteinExistence type="predicted"/>
<keyword evidence="8" id="KW-1185">Reference proteome</keyword>
<evidence type="ECO:0000256" key="1">
    <source>
        <dbReference type="ARBA" id="ARBA00004533"/>
    </source>
</evidence>